<evidence type="ECO:0000256" key="7">
    <source>
        <dbReference type="SAM" id="SignalP"/>
    </source>
</evidence>
<evidence type="ECO:0000256" key="2">
    <source>
        <dbReference type="ARBA" id="ARBA00022525"/>
    </source>
</evidence>
<evidence type="ECO:0000256" key="6">
    <source>
        <dbReference type="SAM" id="Phobius"/>
    </source>
</evidence>
<evidence type="ECO:0000256" key="1">
    <source>
        <dbReference type="ARBA" id="ARBA00022512"/>
    </source>
</evidence>
<evidence type="ECO:0000256" key="3">
    <source>
        <dbReference type="ARBA" id="ARBA00022729"/>
    </source>
</evidence>
<keyword evidence="6" id="KW-0812">Transmembrane</keyword>
<evidence type="ECO:0000259" key="8">
    <source>
        <dbReference type="PROSITE" id="PS50847"/>
    </source>
</evidence>
<evidence type="ECO:0000313" key="10">
    <source>
        <dbReference type="Proteomes" id="UP001223072"/>
    </source>
</evidence>
<dbReference type="InterPro" id="IPR019931">
    <property type="entry name" value="LPXTG_anchor"/>
</dbReference>
<keyword evidence="6" id="KW-0472">Membrane</keyword>
<feature type="compositionally biased region" description="Pro residues" evidence="5">
    <location>
        <begin position="239"/>
        <end position="258"/>
    </location>
</feature>
<dbReference type="Proteomes" id="UP001223072">
    <property type="component" value="Unassembled WGS sequence"/>
</dbReference>
<gene>
    <name evidence="9" type="ORF">QFZ49_007009</name>
</gene>
<feature type="signal peptide" evidence="7">
    <location>
        <begin position="1"/>
        <end position="33"/>
    </location>
</feature>
<feature type="domain" description="Gram-positive cocci surface proteins LPxTG" evidence="8">
    <location>
        <begin position="266"/>
        <end position="302"/>
    </location>
</feature>
<reference evidence="9 10" key="1">
    <citation type="submission" date="2023-07" db="EMBL/GenBank/DDBJ databases">
        <title>Comparative genomics of wheat-associated soil bacteria to identify genetic determinants of phenazine resistance.</title>
        <authorList>
            <person name="Mouncey N."/>
        </authorList>
    </citation>
    <scope>NUCLEOTIDE SEQUENCE [LARGE SCALE GENOMIC DNA]</scope>
    <source>
        <strain evidence="9 10">W2I16</strain>
    </source>
</reference>
<evidence type="ECO:0000313" key="9">
    <source>
        <dbReference type="EMBL" id="MDQ0937034.1"/>
    </source>
</evidence>
<evidence type="ECO:0000256" key="4">
    <source>
        <dbReference type="ARBA" id="ARBA00023088"/>
    </source>
</evidence>
<evidence type="ECO:0000256" key="5">
    <source>
        <dbReference type="SAM" id="MobiDB-lite"/>
    </source>
</evidence>
<organism evidence="9 10">
    <name type="scientific">Streptomyces turgidiscabies</name>
    <dbReference type="NCBI Taxonomy" id="85558"/>
    <lineage>
        <taxon>Bacteria</taxon>
        <taxon>Bacillati</taxon>
        <taxon>Actinomycetota</taxon>
        <taxon>Actinomycetes</taxon>
        <taxon>Kitasatosporales</taxon>
        <taxon>Streptomycetaceae</taxon>
        <taxon>Streptomyces</taxon>
    </lineage>
</organism>
<keyword evidence="2" id="KW-0964">Secreted</keyword>
<dbReference type="EMBL" id="JAUSZS010000008">
    <property type="protein sequence ID" value="MDQ0937034.1"/>
    <property type="molecule type" value="Genomic_DNA"/>
</dbReference>
<dbReference type="RefSeq" id="WP_307630348.1">
    <property type="nucleotide sequence ID" value="NZ_JAUSZS010000008.1"/>
</dbReference>
<comment type="caution">
    <text evidence="9">The sequence shown here is derived from an EMBL/GenBank/DDBJ whole genome shotgun (WGS) entry which is preliminary data.</text>
</comment>
<keyword evidence="1" id="KW-0134">Cell wall</keyword>
<keyword evidence="6" id="KW-1133">Transmembrane helix</keyword>
<accession>A0ABU0RYH8</accession>
<feature type="compositionally biased region" description="Low complexity" evidence="5">
    <location>
        <begin position="207"/>
        <end position="224"/>
    </location>
</feature>
<feature type="compositionally biased region" description="Low complexity" evidence="5">
    <location>
        <begin position="259"/>
        <end position="272"/>
    </location>
</feature>
<dbReference type="PROSITE" id="PS50847">
    <property type="entry name" value="GRAM_POS_ANCHORING"/>
    <property type="match status" value="1"/>
</dbReference>
<sequence>MSRSHQSRTLAVLAATAFAAAAAPVLGAGTASATTGGDCQSATVQYRIAGGDWTSQGGFHSWSSAPGDVEVRLAPDQSVGEGCKYPVSLAEYSTEGPNWNTSGHQTLVDMDTVYLTAADVAGAGERDWQKLSVKAPDCYGQIDLYGEDIKYDGQSGEGHGPAPYQPDNVFTPYHLIAAWNGGEKACETGASEPPVPTPSEPAPTTPATPSTPAGSEPPAEETTPPATPPTTPATSTTPPTTPDVPPVQATPPTTPEPTPSESTPPLAETGAGAPVGAIAGAAAAVVALGAGALFLARRARRS</sequence>
<name>A0ABU0RYH8_9ACTN</name>
<feature type="chain" id="PRO_5046903729" description="Gram-positive cocci surface proteins LPxTG domain-containing protein" evidence="7">
    <location>
        <begin position="34"/>
        <end position="302"/>
    </location>
</feature>
<feature type="transmembrane region" description="Helical" evidence="6">
    <location>
        <begin position="275"/>
        <end position="296"/>
    </location>
</feature>
<proteinExistence type="predicted"/>
<feature type="region of interest" description="Disordered" evidence="5">
    <location>
        <begin position="185"/>
        <end position="272"/>
    </location>
</feature>
<keyword evidence="3 7" id="KW-0732">Signal</keyword>
<feature type="compositionally biased region" description="Pro residues" evidence="5">
    <location>
        <begin position="193"/>
        <end position="206"/>
    </location>
</feature>
<keyword evidence="4" id="KW-0572">Peptidoglycan-anchor</keyword>
<protein>
    <recommendedName>
        <fullName evidence="8">Gram-positive cocci surface proteins LPxTG domain-containing protein</fullName>
    </recommendedName>
</protein>
<keyword evidence="10" id="KW-1185">Reference proteome</keyword>